<feature type="compositionally biased region" description="Polar residues" evidence="2">
    <location>
        <begin position="86"/>
        <end position="95"/>
    </location>
</feature>
<evidence type="ECO:0000256" key="1">
    <source>
        <dbReference type="PROSITE-ProRule" id="PRU00221"/>
    </source>
</evidence>
<feature type="compositionally biased region" description="Basic and acidic residues" evidence="2">
    <location>
        <begin position="134"/>
        <end position="149"/>
    </location>
</feature>
<accession>A0A8D8MQD8</accession>
<organism evidence="3">
    <name type="scientific">Culex pipiens</name>
    <name type="common">House mosquito</name>
    <dbReference type="NCBI Taxonomy" id="7175"/>
    <lineage>
        <taxon>Eukaryota</taxon>
        <taxon>Metazoa</taxon>
        <taxon>Ecdysozoa</taxon>
        <taxon>Arthropoda</taxon>
        <taxon>Hexapoda</taxon>
        <taxon>Insecta</taxon>
        <taxon>Pterygota</taxon>
        <taxon>Neoptera</taxon>
        <taxon>Endopterygota</taxon>
        <taxon>Diptera</taxon>
        <taxon>Nematocera</taxon>
        <taxon>Culicoidea</taxon>
        <taxon>Culicidae</taxon>
        <taxon>Culicinae</taxon>
        <taxon>Culicini</taxon>
        <taxon>Culex</taxon>
        <taxon>Culex</taxon>
    </lineage>
</organism>
<evidence type="ECO:0000256" key="2">
    <source>
        <dbReference type="SAM" id="MobiDB-lite"/>
    </source>
</evidence>
<feature type="region of interest" description="Disordered" evidence="2">
    <location>
        <begin position="48"/>
        <end position="185"/>
    </location>
</feature>
<dbReference type="InterPro" id="IPR042410">
    <property type="entry name" value="WBSCR13"/>
</dbReference>
<feature type="repeat" description="WD" evidence="1">
    <location>
        <begin position="309"/>
        <end position="343"/>
    </location>
</feature>
<dbReference type="Gene3D" id="2.130.10.10">
    <property type="entry name" value="YVTN repeat-like/Quinoprotein amine dehydrogenase"/>
    <property type="match status" value="2"/>
</dbReference>
<evidence type="ECO:0000313" key="3">
    <source>
        <dbReference type="EMBL" id="CAG6537097.1"/>
    </source>
</evidence>
<sequence>MLLICASEVQKHRRISKNLATRTTTQMLVTAESTPPWTLTSGEHHLPLKHKQQPTEANQRPSRPMANSSKSTNGWSMSSVKRYAQSAPNNRQNSADPDKSEQRKVRINKSNKKKQPKLRAEMISSPRPPSSTGKLDDASNRNEKNEDRKQKHGTRTPTAGNEAAASGGAPAPAGKTGGGGRKVAVSSISTNVKKQRTADANYQHPWLYTTLKGHTGQVFDMDFSRNGKYLATCAEDRIIFLWSTKEFASTKDRRSFRINVDYDHAVRVRWSPDGRALVAYKYNGGCIEVYKVDKVDGWFQNPTKGSTFPRAHMDDIIGFGIAPDGKYLMSCSNRTELTVWDVRGNVLEKVDTFLISTYSAKISPCGKFIAACGFATDVPLWEVKFNKSGEFQGVQKAFELSGHKSGVYDVAFDQDTSKTVTVCKDGSWKIFNTKIDYQKGEIPRCLMTGTYELNSAAPLVSLSPSGEVVAIATGTSIQFFSAISGNNEGTINQLCSGQITTLQFDSTGKYLLVCADRYVRIFHNVPGYKVALEVAQEKLRQPKISAATRERIEFQIAENDAFLKKFE</sequence>
<dbReference type="PANTHER" id="PTHR44321">
    <property type="entry name" value="TRANSDUCIN BETA-LIKE PROTEIN 2"/>
    <property type="match status" value="1"/>
</dbReference>
<dbReference type="InterPro" id="IPR036322">
    <property type="entry name" value="WD40_repeat_dom_sf"/>
</dbReference>
<dbReference type="SUPFAM" id="SSF50978">
    <property type="entry name" value="WD40 repeat-like"/>
    <property type="match status" value="1"/>
</dbReference>
<dbReference type="PANTHER" id="PTHR44321:SF1">
    <property type="entry name" value="TRANSDUCIN BETA-LIKE PROTEIN 2"/>
    <property type="match status" value="1"/>
</dbReference>
<feature type="compositionally biased region" description="Polar residues" evidence="2">
    <location>
        <begin position="54"/>
        <end position="79"/>
    </location>
</feature>
<protein>
    <submittedName>
        <fullName evidence="3">Transducin beta-like protein 2</fullName>
    </submittedName>
</protein>
<dbReference type="EMBL" id="HBUE01322870">
    <property type="protein sequence ID" value="CAG6589100.1"/>
    <property type="molecule type" value="Transcribed_RNA"/>
</dbReference>
<reference evidence="3" key="1">
    <citation type="submission" date="2021-05" db="EMBL/GenBank/DDBJ databases">
        <authorList>
            <person name="Alioto T."/>
            <person name="Alioto T."/>
            <person name="Gomez Garrido J."/>
        </authorList>
    </citation>
    <scope>NUCLEOTIDE SEQUENCE</scope>
</reference>
<keyword evidence="1" id="KW-0853">WD repeat</keyword>
<dbReference type="GO" id="GO:0030968">
    <property type="term" value="P:endoplasmic reticulum unfolded protein response"/>
    <property type="evidence" value="ECO:0007669"/>
    <property type="project" value="TreeGrafter"/>
</dbReference>
<dbReference type="InterPro" id="IPR015943">
    <property type="entry name" value="WD40/YVTN_repeat-like_dom_sf"/>
</dbReference>
<dbReference type="GO" id="GO:0005783">
    <property type="term" value="C:endoplasmic reticulum"/>
    <property type="evidence" value="ECO:0007669"/>
    <property type="project" value="TreeGrafter"/>
</dbReference>
<name>A0A8D8MQD8_CULPI</name>
<dbReference type="PROSITE" id="PS50082">
    <property type="entry name" value="WD_REPEATS_2"/>
    <property type="match status" value="2"/>
</dbReference>
<dbReference type="SMART" id="SM00320">
    <property type="entry name" value="WD40"/>
    <property type="match status" value="4"/>
</dbReference>
<proteinExistence type="predicted"/>
<dbReference type="AlphaFoldDB" id="A0A8D8MQD8"/>
<dbReference type="EMBL" id="HBUE01216320">
    <property type="protein sequence ID" value="CAG6537097.1"/>
    <property type="molecule type" value="Transcribed_RNA"/>
</dbReference>
<feature type="compositionally biased region" description="Low complexity" evidence="2">
    <location>
        <begin position="159"/>
        <end position="174"/>
    </location>
</feature>
<dbReference type="PROSITE" id="PS50294">
    <property type="entry name" value="WD_REPEATS_REGION"/>
    <property type="match status" value="1"/>
</dbReference>
<dbReference type="Pfam" id="PF00400">
    <property type="entry name" value="WD40"/>
    <property type="match status" value="3"/>
</dbReference>
<feature type="compositionally biased region" description="Basic residues" evidence="2">
    <location>
        <begin position="105"/>
        <end position="117"/>
    </location>
</feature>
<dbReference type="InterPro" id="IPR001680">
    <property type="entry name" value="WD40_rpt"/>
</dbReference>
<feature type="repeat" description="WD" evidence="1">
    <location>
        <begin position="211"/>
        <end position="252"/>
    </location>
</feature>